<evidence type="ECO:0000256" key="7">
    <source>
        <dbReference type="ARBA" id="ARBA00022840"/>
    </source>
</evidence>
<feature type="transmembrane region" description="Helical" evidence="9">
    <location>
        <begin position="90"/>
        <end position="109"/>
    </location>
</feature>
<keyword evidence="5" id="KW-0547">Nucleotide-binding</keyword>
<evidence type="ECO:0000313" key="12">
    <source>
        <dbReference type="EMBL" id="NYI88192.1"/>
    </source>
</evidence>
<keyword evidence="13" id="KW-1185">Reference proteome</keyword>
<evidence type="ECO:0000256" key="4">
    <source>
        <dbReference type="ARBA" id="ARBA00022679"/>
    </source>
</evidence>
<dbReference type="SUPFAM" id="SSF55874">
    <property type="entry name" value="ATPase domain of HSP90 chaperone/DNA topoisomerase II/histidine kinase"/>
    <property type="match status" value="1"/>
</dbReference>
<dbReference type="EC" id="2.7.13.3" evidence="2"/>
<keyword evidence="9" id="KW-0812">Transmembrane</keyword>
<gene>
    <name evidence="12" type="ORF">HNR02_001515</name>
</gene>
<reference evidence="12 13" key="1">
    <citation type="submission" date="2020-07" db="EMBL/GenBank/DDBJ databases">
        <title>Sequencing the genomes of 1000 actinobacteria strains.</title>
        <authorList>
            <person name="Klenk H.-P."/>
        </authorList>
    </citation>
    <scope>NUCLEOTIDE SEQUENCE [LARGE SCALE GENOMIC DNA]</scope>
    <source>
        <strain evidence="12 13">DSM 104006</strain>
    </source>
</reference>
<evidence type="ECO:0000259" key="11">
    <source>
        <dbReference type="Pfam" id="PF07730"/>
    </source>
</evidence>
<keyword evidence="7" id="KW-0067">ATP-binding</keyword>
<dbReference type="GO" id="GO:0046983">
    <property type="term" value="F:protein dimerization activity"/>
    <property type="evidence" value="ECO:0007669"/>
    <property type="project" value="InterPro"/>
</dbReference>
<evidence type="ECO:0000256" key="6">
    <source>
        <dbReference type="ARBA" id="ARBA00022777"/>
    </source>
</evidence>
<feature type="domain" description="Signal transduction histidine kinase subgroup 3 dimerisation and phosphoacceptor" evidence="11">
    <location>
        <begin position="188"/>
        <end position="250"/>
    </location>
</feature>
<comment type="catalytic activity">
    <reaction evidence="1">
        <text>ATP + protein L-histidine = ADP + protein N-phospho-L-histidine.</text>
        <dbReference type="EC" id="2.7.13.3"/>
    </reaction>
</comment>
<evidence type="ECO:0000313" key="13">
    <source>
        <dbReference type="Proteomes" id="UP000549616"/>
    </source>
</evidence>
<dbReference type="GO" id="GO:0000155">
    <property type="term" value="F:phosphorelay sensor kinase activity"/>
    <property type="evidence" value="ECO:0007669"/>
    <property type="project" value="InterPro"/>
</dbReference>
<dbReference type="InterPro" id="IPR003594">
    <property type="entry name" value="HATPase_dom"/>
</dbReference>
<evidence type="ECO:0000259" key="10">
    <source>
        <dbReference type="Pfam" id="PF02518"/>
    </source>
</evidence>
<dbReference type="InterPro" id="IPR011712">
    <property type="entry name" value="Sig_transdc_His_kin_sub3_dim/P"/>
</dbReference>
<sequence>METTTRVGRGTAAELGWPVPVLGAMCAVLAGMPAGTVLPTVSALAILLVALGNALGRRRRPRLVEATSAAAAVVSVLTTFRQGGGSANGLAAWLLLETVLLLCVLVQVVRTVPRMRALLVGGAVTAAVVLAPLRLTAGARASPQAADVGAWCFCWSLVAVGSIAIGLYLRSLDDARVESVRVARRDQRLRLARDLHDWLAHEVTGLILEAQAARVPGRGPVDSDSALKNIEDAGVRVLDSIDKVLQWLRAEGDIEDGAEGETLPTIADLPGLVSRFEALGSFDVRLEFDERTAGLQPEVTSTAYRIVLEALTNVRRHAPAARQVVVEVHRNGAHLIVRVANDGLRRSGRFRRSRAGGTGLRGLGERITALGGTLWAGPVGPVGWALHAVLPVNR</sequence>
<dbReference type="InterPro" id="IPR036890">
    <property type="entry name" value="HATPase_C_sf"/>
</dbReference>
<feature type="transmembrane region" description="Helical" evidence="9">
    <location>
        <begin position="63"/>
        <end position="84"/>
    </location>
</feature>
<dbReference type="Pfam" id="PF02518">
    <property type="entry name" value="HATPase_c"/>
    <property type="match status" value="1"/>
</dbReference>
<dbReference type="InterPro" id="IPR050482">
    <property type="entry name" value="Sensor_HK_TwoCompSys"/>
</dbReference>
<dbReference type="RefSeq" id="WP_179772473.1">
    <property type="nucleotide sequence ID" value="NZ_JACCFK010000001.1"/>
</dbReference>
<evidence type="ECO:0000256" key="1">
    <source>
        <dbReference type="ARBA" id="ARBA00000085"/>
    </source>
</evidence>
<keyword evidence="3" id="KW-0597">Phosphoprotein</keyword>
<keyword evidence="6 12" id="KW-0418">Kinase</keyword>
<accession>A0A853AZW3</accession>
<dbReference type="GO" id="GO:0016020">
    <property type="term" value="C:membrane"/>
    <property type="evidence" value="ECO:0007669"/>
    <property type="project" value="InterPro"/>
</dbReference>
<dbReference type="AlphaFoldDB" id="A0A853AZW3"/>
<dbReference type="EMBL" id="JACCFK010000001">
    <property type="protein sequence ID" value="NYI88192.1"/>
    <property type="molecule type" value="Genomic_DNA"/>
</dbReference>
<name>A0A853AZW3_9PSEU</name>
<dbReference type="GO" id="GO:0005524">
    <property type="term" value="F:ATP binding"/>
    <property type="evidence" value="ECO:0007669"/>
    <property type="project" value="UniProtKB-KW"/>
</dbReference>
<dbReference type="Pfam" id="PF07730">
    <property type="entry name" value="HisKA_3"/>
    <property type="match status" value="1"/>
</dbReference>
<feature type="transmembrane region" description="Helical" evidence="9">
    <location>
        <begin position="116"/>
        <end position="136"/>
    </location>
</feature>
<dbReference type="Gene3D" id="1.20.5.1930">
    <property type="match status" value="1"/>
</dbReference>
<keyword evidence="8" id="KW-0902">Two-component regulatory system</keyword>
<keyword evidence="4" id="KW-0808">Transferase</keyword>
<dbReference type="CDD" id="cd16917">
    <property type="entry name" value="HATPase_UhpB-NarQ-NarX-like"/>
    <property type="match status" value="1"/>
</dbReference>
<evidence type="ECO:0000256" key="8">
    <source>
        <dbReference type="ARBA" id="ARBA00023012"/>
    </source>
</evidence>
<organism evidence="12 13">
    <name type="scientific">Amycolatopsis endophytica</name>
    <dbReference type="NCBI Taxonomy" id="860233"/>
    <lineage>
        <taxon>Bacteria</taxon>
        <taxon>Bacillati</taxon>
        <taxon>Actinomycetota</taxon>
        <taxon>Actinomycetes</taxon>
        <taxon>Pseudonocardiales</taxon>
        <taxon>Pseudonocardiaceae</taxon>
        <taxon>Amycolatopsis</taxon>
    </lineage>
</organism>
<protein>
    <recommendedName>
        <fullName evidence="2">histidine kinase</fullName>
        <ecNumber evidence="2">2.7.13.3</ecNumber>
    </recommendedName>
</protein>
<keyword evidence="9" id="KW-1133">Transmembrane helix</keyword>
<proteinExistence type="predicted"/>
<evidence type="ECO:0000256" key="5">
    <source>
        <dbReference type="ARBA" id="ARBA00022741"/>
    </source>
</evidence>
<dbReference type="Gene3D" id="3.30.565.10">
    <property type="entry name" value="Histidine kinase-like ATPase, C-terminal domain"/>
    <property type="match status" value="1"/>
</dbReference>
<keyword evidence="9" id="KW-0472">Membrane</keyword>
<comment type="caution">
    <text evidence="12">The sequence shown here is derived from an EMBL/GenBank/DDBJ whole genome shotgun (WGS) entry which is preliminary data.</text>
</comment>
<dbReference type="Proteomes" id="UP000549616">
    <property type="component" value="Unassembled WGS sequence"/>
</dbReference>
<dbReference type="PANTHER" id="PTHR24421">
    <property type="entry name" value="NITRATE/NITRITE SENSOR PROTEIN NARX-RELATED"/>
    <property type="match status" value="1"/>
</dbReference>
<feature type="transmembrane region" description="Helical" evidence="9">
    <location>
        <begin position="20"/>
        <end position="51"/>
    </location>
</feature>
<dbReference type="PANTHER" id="PTHR24421:SF10">
    <property type="entry name" value="NITRATE_NITRITE SENSOR PROTEIN NARQ"/>
    <property type="match status" value="1"/>
</dbReference>
<evidence type="ECO:0000256" key="9">
    <source>
        <dbReference type="SAM" id="Phobius"/>
    </source>
</evidence>
<feature type="domain" description="Histidine kinase/HSP90-like ATPase" evidence="10">
    <location>
        <begin position="302"/>
        <end position="377"/>
    </location>
</feature>
<evidence type="ECO:0000256" key="3">
    <source>
        <dbReference type="ARBA" id="ARBA00022553"/>
    </source>
</evidence>
<evidence type="ECO:0000256" key="2">
    <source>
        <dbReference type="ARBA" id="ARBA00012438"/>
    </source>
</evidence>
<feature type="transmembrane region" description="Helical" evidence="9">
    <location>
        <begin position="148"/>
        <end position="169"/>
    </location>
</feature>